<feature type="region of interest" description="Disordered" evidence="1">
    <location>
        <begin position="1"/>
        <end position="43"/>
    </location>
</feature>
<dbReference type="AlphaFoldDB" id="A0A2I2GGF2"/>
<comment type="caution">
    <text evidence="2">The sequence shown here is derived from an EMBL/GenBank/DDBJ whole genome shotgun (WGS) entry which is preliminary data.</text>
</comment>
<evidence type="ECO:0000313" key="2">
    <source>
        <dbReference type="EMBL" id="PLB51917.1"/>
    </source>
</evidence>
<organism evidence="2 3">
    <name type="scientific">Aspergillus steynii IBT 23096</name>
    <dbReference type="NCBI Taxonomy" id="1392250"/>
    <lineage>
        <taxon>Eukaryota</taxon>
        <taxon>Fungi</taxon>
        <taxon>Dikarya</taxon>
        <taxon>Ascomycota</taxon>
        <taxon>Pezizomycotina</taxon>
        <taxon>Eurotiomycetes</taxon>
        <taxon>Eurotiomycetidae</taxon>
        <taxon>Eurotiales</taxon>
        <taxon>Aspergillaceae</taxon>
        <taxon>Aspergillus</taxon>
        <taxon>Aspergillus subgen. Circumdati</taxon>
    </lineage>
</organism>
<feature type="region of interest" description="Disordered" evidence="1">
    <location>
        <begin position="60"/>
        <end position="127"/>
    </location>
</feature>
<proteinExistence type="predicted"/>
<evidence type="ECO:0000313" key="3">
    <source>
        <dbReference type="Proteomes" id="UP000234275"/>
    </source>
</evidence>
<feature type="compositionally biased region" description="Polar residues" evidence="1">
    <location>
        <begin position="1"/>
        <end position="12"/>
    </location>
</feature>
<dbReference type="EMBL" id="MSFO01000002">
    <property type="protein sequence ID" value="PLB51917.1"/>
    <property type="molecule type" value="Genomic_DNA"/>
</dbReference>
<feature type="compositionally biased region" description="Low complexity" evidence="1">
    <location>
        <begin position="98"/>
        <end position="115"/>
    </location>
</feature>
<dbReference type="RefSeq" id="XP_024707219.1">
    <property type="nucleotide sequence ID" value="XM_024852876.1"/>
</dbReference>
<keyword evidence="3" id="KW-1185">Reference proteome</keyword>
<gene>
    <name evidence="2" type="ORF">P170DRAFT_471843</name>
</gene>
<reference evidence="2 3" key="1">
    <citation type="submission" date="2016-12" db="EMBL/GenBank/DDBJ databases">
        <title>The genomes of Aspergillus section Nigri reveals drivers in fungal speciation.</title>
        <authorList>
            <consortium name="DOE Joint Genome Institute"/>
            <person name="Vesth T.C."/>
            <person name="Nybo J."/>
            <person name="Theobald S."/>
            <person name="Brandl J."/>
            <person name="Frisvad J.C."/>
            <person name="Nielsen K.F."/>
            <person name="Lyhne E.K."/>
            <person name="Kogle M.E."/>
            <person name="Kuo A."/>
            <person name="Riley R."/>
            <person name="Clum A."/>
            <person name="Nolan M."/>
            <person name="Lipzen A."/>
            <person name="Salamov A."/>
            <person name="Henrissat B."/>
            <person name="Wiebenga A."/>
            <person name="De Vries R.P."/>
            <person name="Grigoriev I.V."/>
            <person name="Mortensen U.H."/>
            <person name="Andersen M.R."/>
            <person name="Baker S.E."/>
        </authorList>
    </citation>
    <scope>NUCLEOTIDE SEQUENCE [LARGE SCALE GENOMIC DNA]</scope>
    <source>
        <strain evidence="2 3">IBT 23096</strain>
    </source>
</reference>
<dbReference type="Proteomes" id="UP000234275">
    <property type="component" value="Unassembled WGS sequence"/>
</dbReference>
<evidence type="ECO:0000256" key="1">
    <source>
        <dbReference type="SAM" id="MobiDB-lite"/>
    </source>
</evidence>
<dbReference type="GeneID" id="36560574"/>
<dbReference type="VEuPathDB" id="FungiDB:P170DRAFT_471843"/>
<sequence length="127" mass="13608">MSEFMDQSTKGTQPMFPTGSEDYRPSAEPHINTSRALDPHTSIEDYSRVMLQYTQNRMSGFARLDDDKGSSGSRSGSDTGNESGDSASGVLARQADGRNSTARSSSASLSNPPLSNGEKLNSIKDQP</sequence>
<accession>A0A2I2GGF2</accession>
<dbReference type="OrthoDB" id="4498167at2759"/>
<protein>
    <submittedName>
        <fullName evidence="2">Uncharacterized protein</fullName>
    </submittedName>
</protein>
<feature type="compositionally biased region" description="Low complexity" evidence="1">
    <location>
        <begin position="70"/>
        <end position="80"/>
    </location>
</feature>
<name>A0A2I2GGF2_9EURO</name>